<evidence type="ECO:0000256" key="5">
    <source>
        <dbReference type="SAM" id="Phobius"/>
    </source>
</evidence>
<keyword evidence="7" id="KW-1185">Reference proteome</keyword>
<feature type="transmembrane region" description="Helical" evidence="5">
    <location>
        <begin position="38"/>
        <end position="58"/>
    </location>
</feature>
<evidence type="ECO:0000256" key="3">
    <source>
        <dbReference type="ARBA" id="ARBA00022989"/>
    </source>
</evidence>
<evidence type="ECO:0000313" key="6">
    <source>
        <dbReference type="EMBL" id="KAH3673178.1"/>
    </source>
</evidence>
<gene>
    <name evidence="6" type="ORF">WICPIJ_009882</name>
</gene>
<comment type="subcellular location">
    <subcellularLocation>
        <location evidence="1">Membrane</location>
        <topology evidence="1">Multi-pass membrane protein</topology>
    </subcellularLocation>
</comment>
<keyword evidence="4 5" id="KW-0472">Membrane</keyword>
<evidence type="ECO:0000256" key="2">
    <source>
        <dbReference type="ARBA" id="ARBA00022692"/>
    </source>
</evidence>
<evidence type="ECO:0000313" key="7">
    <source>
        <dbReference type="Proteomes" id="UP000774326"/>
    </source>
</evidence>
<proteinExistence type="predicted"/>
<sequence length="107" mass="11529">AYQLGNLASSASSTIETTIGERFPMPELGEGVYDYSKVMSIFMGCVFGYLLIVTVVGPENRNGEINLKASDEEKLQILAANKDTHDGETVVGDIDSVETAEKLHSSN</sequence>
<dbReference type="PANTHER" id="PTHR23508:SF10">
    <property type="entry name" value="CARBOXYLIC ACID TRANSPORTER PROTEIN HOMOLOG"/>
    <property type="match status" value="1"/>
</dbReference>
<reference evidence="6" key="1">
    <citation type="journal article" date="2021" name="Open Biol.">
        <title>Shared evolutionary footprints suggest mitochondrial oxidative damage underlies multiple complex I losses in fungi.</title>
        <authorList>
            <person name="Schikora-Tamarit M.A."/>
            <person name="Marcet-Houben M."/>
            <person name="Nosek J."/>
            <person name="Gabaldon T."/>
        </authorList>
    </citation>
    <scope>NUCLEOTIDE SEQUENCE</scope>
    <source>
        <strain evidence="6">CBS2887</strain>
    </source>
</reference>
<reference evidence="6" key="2">
    <citation type="submission" date="2021-01" db="EMBL/GenBank/DDBJ databases">
        <authorList>
            <person name="Schikora-Tamarit M.A."/>
        </authorList>
    </citation>
    <scope>NUCLEOTIDE SEQUENCE</scope>
    <source>
        <strain evidence="6">CBS2887</strain>
    </source>
</reference>
<keyword evidence="2 5" id="KW-0812">Transmembrane</keyword>
<organism evidence="6 7">
    <name type="scientific">Wickerhamomyces pijperi</name>
    <name type="common">Yeast</name>
    <name type="synonym">Pichia pijperi</name>
    <dbReference type="NCBI Taxonomy" id="599730"/>
    <lineage>
        <taxon>Eukaryota</taxon>
        <taxon>Fungi</taxon>
        <taxon>Dikarya</taxon>
        <taxon>Ascomycota</taxon>
        <taxon>Saccharomycotina</taxon>
        <taxon>Saccharomycetes</taxon>
        <taxon>Phaffomycetales</taxon>
        <taxon>Wickerhamomycetaceae</taxon>
        <taxon>Wickerhamomyces</taxon>
    </lineage>
</organism>
<comment type="caution">
    <text evidence="6">The sequence shown here is derived from an EMBL/GenBank/DDBJ whole genome shotgun (WGS) entry which is preliminary data.</text>
</comment>
<feature type="non-terminal residue" evidence="6">
    <location>
        <position position="1"/>
    </location>
</feature>
<dbReference type="PANTHER" id="PTHR23508">
    <property type="entry name" value="CARBOXYLIC ACID TRANSPORTER PROTEIN HOMOLOG"/>
    <property type="match status" value="1"/>
</dbReference>
<evidence type="ECO:0000256" key="1">
    <source>
        <dbReference type="ARBA" id="ARBA00004141"/>
    </source>
</evidence>
<dbReference type="Proteomes" id="UP000774326">
    <property type="component" value="Unassembled WGS sequence"/>
</dbReference>
<dbReference type="AlphaFoldDB" id="A0A9P8PJ77"/>
<name>A0A9P8PJ77_WICPI</name>
<dbReference type="GO" id="GO:0015355">
    <property type="term" value="F:secondary active monocarboxylate transmembrane transporter activity"/>
    <property type="evidence" value="ECO:0007669"/>
    <property type="project" value="TreeGrafter"/>
</dbReference>
<accession>A0A9P8PJ77</accession>
<dbReference type="EMBL" id="JAEUBG010005692">
    <property type="protein sequence ID" value="KAH3673178.1"/>
    <property type="molecule type" value="Genomic_DNA"/>
</dbReference>
<protein>
    <submittedName>
        <fullName evidence="6">Uncharacterized protein</fullName>
    </submittedName>
</protein>
<dbReference type="GO" id="GO:0035879">
    <property type="term" value="P:plasma membrane lactate transport"/>
    <property type="evidence" value="ECO:0007669"/>
    <property type="project" value="TreeGrafter"/>
</dbReference>
<dbReference type="GO" id="GO:0005886">
    <property type="term" value="C:plasma membrane"/>
    <property type="evidence" value="ECO:0007669"/>
    <property type="project" value="TreeGrafter"/>
</dbReference>
<evidence type="ECO:0000256" key="4">
    <source>
        <dbReference type="ARBA" id="ARBA00023136"/>
    </source>
</evidence>
<keyword evidence="3 5" id="KW-1133">Transmembrane helix</keyword>
<dbReference type="OrthoDB" id="5296287at2759"/>